<feature type="transmembrane region" description="Helical" evidence="1">
    <location>
        <begin position="438"/>
        <end position="456"/>
    </location>
</feature>
<accession>A0A9E4K609</accession>
<keyword evidence="1" id="KW-1133">Transmembrane helix</keyword>
<evidence type="ECO:0000313" key="3">
    <source>
        <dbReference type="EMBL" id="MCG7939718.1"/>
    </source>
</evidence>
<dbReference type="Pfam" id="PF01764">
    <property type="entry name" value="Lipase_3"/>
    <property type="match status" value="1"/>
</dbReference>
<evidence type="ECO:0000259" key="2">
    <source>
        <dbReference type="Pfam" id="PF01764"/>
    </source>
</evidence>
<dbReference type="GO" id="GO:0006629">
    <property type="term" value="P:lipid metabolic process"/>
    <property type="evidence" value="ECO:0007669"/>
    <property type="project" value="InterPro"/>
</dbReference>
<dbReference type="PANTHER" id="PTHR45856:SF23">
    <property type="entry name" value="FUNGAL LIPASE-LIKE DOMAIN-CONTAINING PROTEIN"/>
    <property type="match status" value="1"/>
</dbReference>
<sequence length="462" mass="50798">MLIESAQSTQSSKPPPSPKLAILNCGGIAPTPPSVDTRGDRNQVLRELQCFCAGLSALIYRYNLEGLRRLLELEGADTFQGFITEFGKGLPARTALFSKVGMGFVFQQRAWLVFRGSDDAYDWDTNFRFFKTNGQLHSGFHDAWSGMQNRVFEWYRQVSASTSSIVITGHSLGGAMGVIAAKALAEQQLNRVEVVLTFGAPRAGSSGFAAEYNQTPAGIQPQDHDRLTLGDVTYQSRIADDIVPKVPPRFLNFEHCGNPGDALWNNPYDITSHFDSIAEKPTTNKTVEYNFIHQSSAGGMIEMLSGVTKLFSSLFPLHQMFFSTADKLKQGGMSHRMVGYQNRFGPYLSFRSAIARDERIIEQIQDETEQTNTTTSKPVPLSIHKPGASYPSLATIPFPVEKVTGWTPILTSVTLLVVVLLGASIFVMIRFVNPEYQLMAILVLLAGTLSLGLNAIKEIKGG</sequence>
<dbReference type="Gene3D" id="3.40.50.1820">
    <property type="entry name" value="alpha/beta hydrolase"/>
    <property type="match status" value="1"/>
</dbReference>
<proteinExistence type="predicted"/>
<dbReference type="SUPFAM" id="SSF53474">
    <property type="entry name" value="alpha/beta-Hydrolases"/>
    <property type="match status" value="1"/>
</dbReference>
<dbReference type="PANTHER" id="PTHR45856">
    <property type="entry name" value="ALPHA/BETA-HYDROLASES SUPERFAMILY PROTEIN"/>
    <property type="match status" value="1"/>
</dbReference>
<gene>
    <name evidence="3" type="ORF">JAZ04_12810</name>
</gene>
<feature type="domain" description="Fungal lipase-type" evidence="2">
    <location>
        <begin position="112"/>
        <end position="249"/>
    </location>
</feature>
<organism evidence="3 4">
    <name type="scientific">Candidatus Thiodiazotropha lotti</name>
    <dbReference type="NCBI Taxonomy" id="2792787"/>
    <lineage>
        <taxon>Bacteria</taxon>
        <taxon>Pseudomonadati</taxon>
        <taxon>Pseudomonadota</taxon>
        <taxon>Gammaproteobacteria</taxon>
        <taxon>Chromatiales</taxon>
        <taxon>Sedimenticolaceae</taxon>
        <taxon>Candidatus Thiodiazotropha</taxon>
    </lineage>
</organism>
<feature type="transmembrane region" description="Helical" evidence="1">
    <location>
        <begin position="409"/>
        <end position="432"/>
    </location>
</feature>
<dbReference type="CDD" id="cd00519">
    <property type="entry name" value="Lipase_3"/>
    <property type="match status" value="1"/>
</dbReference>
<evidence type="ECO:0000256" key="1">
    <source>
        <dbReference type="SAM" id="Phobius"/>
    </source>
</evidence>
<dbReference type="AlphaFoldDB" id="A0A9E4K609"/>
<evidence type="ECO:0000313" key="4">
    <source>
        <dbReference type="Proteomes" id="UP000886687"/>
    </source>
</evidence>
<keyword evidence="1" id="KW-0472">Membrane</keyword>
<comment type="caution">
    <text evidence="3">The sequence shown here is derived from an EMBL/GenBank/DDBJ whole genome shotgun (WGS) entry which is preliminary data.</text>
</comment>
<dbReference type="InterPro" id="IPR029058">
    <property type="entry name" value="AB_hydrolase_fold"/>
</dbReference>
<keyword evidence="1" id="KW-0812">Transmembrane</keyword>
<protein>
    <submittedName>
        <fullName evidence="3">Lipase family protein</fullName>
    </submittedName>
</protein>
<reference evidence="3" key="1">
    <citation type="journal article" date="2021" name="Proc. Natl. Acad. Sci. U.S.A.">
        <title>Global biogeography of chemosynthetic symbionts reveals both localized and globally distributed symbiont groups. .</title>
        <authorList>
            <person name="Osvatic J.T."/>
            <person name="Wilkins L.G.E."/>
            <person name="Leibrecht L."/>
            <person name="Leray M."/>
            <person name="Zauner S."/>
            <person name="Polzin J."/>
            <person name="Camacho Y."/>
            <person name="Gros O."/>
            <person name="van Gils J.A."/>
            <person name="Eisen J.A."/>
            <person name="Petersen J.M."/>
            <person name="Yuen B."/>
        </authorList>
    </citation>
    <scope>NUCLEOTIDE SEQUENCE</scope>
    <source>
        <strain evidence="3">MAGL173</strain>
    </source>
</reference>
<dbReference type="Proteomes" id="UP000886687">
    <property type="component" value="Unassembled WGS sequence"/>
</dbReference>
<name>A0A9E4K609_9GAMM</name>
<dbReference type="InterPro" id="IPR002921">
    <property type="entry name" value="Fungal_lipase-type"/>
</dbReference>
<dbReference type="EMBL" id="JAEPDI010000009">
    <property type="protein sequence ID" value="MCG7939718.1"/>
    <property type="molecule type" value="Genomic_DNA"/>
</dbReference>
<dbReference type="InterPro" id="IPR051218">
    <property type="entry name" value="Sec_MonoDiacylglyc_Lipase"/>
</dbReference>